<organism evidence="1">
    <name type="scientific">invertebrate metagenome</name>
    <dbReference type="NCBI Taxonomy" id="1711999"/>
    <lineage>
        <taxon>unclassified sequences</taxon>
        <taxon>metagenomes</taxon>
        <taxon>organismal metagenomes</taxon>
    </lineage>
</organism>
<comment type="caution">
    <text evidence="1">The sequence shown here is derived from an EMBL/GenBank/DDBJ whole genome shotgun (WGS) entry which is preliminary data.</text>
</comment>
<name>A0A2H9T6C9_9ZZZZ</name>
<evidence type="ECO:0000313" key="1">
    <source>
        <dbReference type="EMBL" id="PJE78758.1"/>
    </source>
</evidence>
<gene>
    <name evidence="1" type="ORF">CI610_02296</name>
</gene>
<protein>
    <submittedName>
        <fullName evidence="1">Uncharacterized protein</fullName>
    </submittedName>
</protein>
<sequence>MCKEPAGRRRSIGYYHSGCHSTLRDLFSDCLEGFSPVPCQNFTGQDLIKLLEKNNICPDQVIPLPAYLDMNSIWQDDEQLMKLLSFSLMCEACRLPEPIIRRMKQVRASRIFEIAGKRVMSMSGEMVVLRR</sequence>
<accession>A0A2H9T6C9</accession>
<reference evidence="1" key="1">
    <citation type="journal article" date="2017" name="Appl. Environ. Microbiol.">
        <title>Molecular characterization of an Endozoicomonas-like organism causing infection in king scallop Pecten maximus L.</title>
        <authorList>
            <person name="Cano I."/>
            <person name="van Aerle R."/>
            <person name="Ross S."/>
            <person name="Verner-Jeffreys D.W."/>
            <person name="Paley R.K."/>
            <person name="Rimmer G."/>
            <person name="Ryder D."/>
            <person name="Hooper P."/>
            <person name="Stone D."/>
            <person name="Feist S.W."/>
        </authorList>
    </citation>
    <scope>NUCLEOTIDE SEQUENCE</scope>
</reference>
<proteinExistence type="predicted"/>
<dbReference type="AlphaFoldDB" id="A0A2H9T6C9"/>
<dbReference type="EMBL" id="NSIT01000132">
    <property type="protein sequence ID" value="PJE78758.1"/>
    <property type="molecule type" value="Genomic_DNA"/>
</dbReference>